<dbReference type="InterPro" id="IPR036188">
    <property type="entry name" value="FAD/NAD-bd_sf"/>
</dbReference>
<dbReference type="PANTHER" id="PTHR43735">
    <property type="entry name" value="APOPTOSIS-INDUCING FACTOR 1"/>
    <property type="match status" value="1"/>
</dbReference>
<evidence type="ECO:0000259" key="5">
    <source>
        <dbReference type="Pfam" id="PF07992"/>
    </source>
</evidence>
<dbReference type="AlphaFoldDB" id="A0A9N8PIR9"/>
<evidence type="ECO:0000256" key="1">
    <source>
        <dbReference type="ARBA" id="ARBA00006442"/>
    </source>
</evidence>
<dbReference type="InterPro" id="IPR023753">
    <property type="entry name" value="FAD/NAD-binding_dom"/>
</dbReference>
<proteinExistence type="inferred from homology"/>
<comment type="caution">
    <text evidence="6">The sequence shown here is derived from an EMBL/GenBank/DDBJ whole genome shotgun (WGS) entry which is preliminary data.</text>
</comment>
<evidence type="ECO:0000256" key="2">
    <source>
        <dbReference type="ARBA" id="ARBA00022630"/>
    </source>
</evidence>
<dbReference type="PRINTS" id="PR00368">
    <property type="entry name" value="FADPNR"/>
</dbReference>
<dbReference type="GO" id="GO:0004174">
    <property type="term" value="F:electron-transferring-flavoprotein dehydrogenase activity"/>
    <property type="evidence" value="ECO:0007669"/>
    <property type="project" value="TreeGrafter"/>
</dbReference>
<name>A0A9N8PIR9_9PEZI</name>
<accession>A0A9N8PIR9</accession>
<feature type="domain" description="FAD/NAD(P)-binding" evidence="5">
    <location>
        <begin position="7"/>
        <end position="326"/>
    </location>
</feature>
<dbReference type="Gene3D" id="3.50.50.100">
    <property type="match status" value="1"/>
</dbReference>
<sequence length="441" mass="48348">MTANTRNIVILGGSYAGLSAAHYFLKHIHPSLPKSFEDYHVYLVDPSTHFYHRVAAPRASVSFDLMPTTKIFYDISNNFKGYKPEDFTFLRGKATGMDTTRCTVTIQHTGLDKCKETELPYHALILATGTKAHLTILSLQGGGHEEVIEAFSDLHDKLAHAKSIIVAGGGPSGVELVGEIGEFINGTTKWFKKKSTRPRTQVILLCGSKKLLPVLRPALAKQAEAYLARVGVSVKYSSRIESTEKLGNGHTKLNLGNGETLVSDLYLAATGVTPMTEYIPYELLDDRGYVKTNQETLRVDEAGLRVYAIGDVGNYSRGGIMDIYEAIPVLMTNLQRDLLATHEDVNAKPTGDDREYKKNTSETQLVPIGRSKGVGAFNGNRLPTLMVHMIKGRDYLSSAAVEIVTGTKWHKQSGWKPTDGCLAGSEGEEEMLIAGTDRANR</sequence>
<dbReference type="GO" id="GO:0050660">
    <property type="term" value="F:flavin adenine dinucleotide binding"/>
    <property type="evidence" value="ECO:0007669"/>
    <property type="project" value="TreeGrafter"/>
</dbReference>
<reference evidence="6" key="1">
    <citation type="submission" date="2020-06" db="EMBL/GenBank/DDBJ databases">
        <authorList>
            <person name="Onetto C."/>
        </authorList>
    </citation>
    <scope>NUCLEOTIDE SEQUENCE</scope>
</reference>
<evidence type="ECO:0000256" key="3">
    <source>
        <dbReference type="ARBA" id="ARBA00022827"/>
    </source>
</evidence>
<dbReference type="Proteomes" id="UP000716446">
    <property type="component" value="Unassembled WGS sequence"/>
</dbReference>
<evidence type="ECO:0000256" key="4">
    <source>
        <dbReference type="ARBA" id="ARBA00023002"/>
    </source>
</evidence>
<evidence type="ECO:0000313" key="7">
    <source>
        <dbReference type="Proteomes" id="UP000716446"/>
    </source>
</evidence>
<gene>
    <name evidence="6" type="ORF">AWRI4619_LOCUS9384</name>
</gene>
<keyword evidence="4" id="KW-0560">Oxidoreductase</keyword>
<protein>
    <recommendedName>
        <fullName evidence="5">FAD/NAD(P)-binding domain-containing protein</fullName>
    </recommendedName>
</protein>
<keyword evidence="7" id="KW-1185">Reference proteome</keyword>
<dbReference type="PRINTS" id="PR00411">
    <property type="entry name" value="PNDRDTASEI"/>
</dbReference>
<dbReference type="PANTHER" id="PTHR43735:SF3">
    <property type="entry name" value="FERROPTOSIS SUPPRESSOR PROTEIN 1"/>
    <property type="match status" value="1"/>
</dbReference>
<evidence type="ECO:0000313" key="6">
    <source>
        <dbReference type="EMBL" id="CAD0096647.1"/>
    </source>
</evidence>
<comment type="similarity">
    <text evidence="1">Belongs to the FAD-dependent oxidoreductase family.</text>
</comment>
<keyword evidence="2" id="KW-0285">Flavoprotein</keyword>
<dbReference type="EMBL" id="CAIJEN010000017">
    <property type="protein sequence ID" value="CAD0096647.1"/>
    <property type="molecule type" value="Genomic_DNA"/>
</dbReference>
<keyword evidence="3" id="KW-0274">FAD</keyword>
<dbReference type="GO" id="GO:0005737">
    <property type="term" value="C:cytoplasm"/>
    <property type="evidence" value="ECO:0007669"/>
    <property type="project" value="TreeGrafter"/>
</dbReference>
<dbReference type="SUPFAM" id="SSF51905">
    <property type="entry name" value="FAD/NAD(P)-binding domain"/>
    <property type="match status" value="1"/>
</dbReference>
<dbReference type="Pfam" id="PF07992">
    <property type="entry name" value="Pyr_redox_2"/>
    <property type="match status" value="1"/>
</dbReference>
<organism evidence="6 7">
    <name type="scientific">Aureobasidium vineae</name>
    <dbReference type="NCBI Taxonomy" id="2773715"/>
    <lineage>
        <taxon>Eukaryota</taxon>
        <taxon>Fungi</taxon>
        <taxon>Dikarya</taxon>
        <taxon>Ascomycota</taxon>
        <taxon>Pezizomycotina</taxon>
        <taxon>Dothideomycetes</taxon>
        <taxon>Dothideomycetidae</taxon>
        <taxon>Dothideales</taxon>
        <taxon>Saccotheciaceae</taxon>
        <taxon>Aureobasidium</taxon>
    </lineage>
</organism>